<name>B7K6W9_GLOC7</name>
<evidence type="ECO:0000313" key="2">
    <source>
        <dbReference type="EMBL" id="ACK72668.1"/>
    </source>
</evidence>
<feature type="compositionally biased region" description="Polar residues" evidence="1">
    <location>
        <begin position="18"/>
        <end position="27"/>
    </location>
</feature>
<proteinExistence type="predicted"/>
<evidence type="ECO:0000313" key="3">
    <source>
        <dbReference type="Proteomes" id="UP000002384"/>
    </source>
</evidence>
<dbReference type="EMBL" id="CP001291">
    <property type="protein sequence ID" value="ACK72668.1"/>
    <property type="molecule type" value="Genomic_DNA"/>
</dbReference>
<dbReference type="KEGG" id="cyc:PCC7424_4301"/>
<reference evidence="3" key="1">
    <citation type="journal article" date="2011" name="MBio">
        <title>Novel metabolic attributes of the genus Cyanothece, comprising a group of unicellular nitrogen-fixing Cyanobacteria.</title>
        <authorList>
            <person name="Bandyopadhyay A."/>
            <person name="Elvitigala T."/>
            <person name="Welsh E."/>
            <person name="Stockel J."/>
            <person name="Liberton M."/>
            <person name="Min H."/>
            <person name="Sherman L.A."/>
            <person name="Pakrasi H.B."/>
        </authorList>
    </citation>
    <scope>NUCLEOTIDE SEQUENCE [LARGE SCALE GENOMIC DNA]</scope>
    <source>
        <strain evidence="3">PCC 7424</strain>
    </source>
</reference>
<feature type="region of interest" description="Disordered" evidence="1">
    <location>
        <begin position="1"/>
        <end position="42"/>
    </location>
</feature>
<dbReference type="HOGENOM" id="CLU_534980_0_0_3"/>
<protein>
    <submittedName>
        <fullName evidence="2">Uncharacterized protein</fullName>
    </submittedName>
</protein>
<dbReference type="RefSeq" id="WP_015956253.1">
    <property type="nucleotide sequence ID" value="NC_011729.1"/>
</dbReference>
<dbReference type="OrthoDB" id="3187690at2"/>
<evidence type="ECO:0000256" key="1">
    <source>
        <dbReference type="SAM" id="MobiDB-lite"/>
    </source>
</evidence>
<keyword evidence="3" id="KW-1185">Reference proteome</keyword>
<gene>
    <name evidence="2" type="ordered locus">PCC7424_4301</name>
</gene>
<organism evidence="2 3">
    <name type="scientific">Gloeothece citriformis (strain PCC 7424)</name>
    <name type="common">Cyanothece sp. (strain PCC 7424)</name>
    <dbReference type="NCBI Taxonomy" id="65393"/>
    <lineage>
        <taxon>Bacteria</taxon>
        <taxon>Bacillati</taxon>
        <taxon>Cyanobacteriota</taxon>
        <taxon>Cyanophyceae</taxon>
        <taxon>Oscillatoriophycideae</taxon>
        <taxon>Chroococcales</taxon>
        <taxon>Aphanothecaceae</taxon>
        <taxon>Gloeothece</taxon>
        <taxon>Gloeothece citriformis</taxon>
    </lineage>
</organism>
<accession>B7K6W9</accession>
<sequence>MKLINLQKVSSSSVVSSLTRPRTTQKSTPEKQEQSNPTNEDQLQAQIEKAASSSHNLANIAIFADNSYSPPQTDINPPKNPILKSFQPLTTPQNLIQRGNGSDETNDWSNQEISQAVKITVKLTPPGNYEEEVTINNYDDLAEAYDNLSSAMFFDDNELVPDTDNNPHWKRWQNYRDTVETFAHWYLKQNKTQKPLNAEIQEFKDLMGQVRTVGENCYQAFQKKDQQYKKELAKNRQKVLEAQTKAKQALRLQFLGGDSNSDGSTAFLWSMTDHLFTFAGALSSAAENPYYLAAGKIIPGAVTVANVIVNWSSSNPAMFGTSLEGLAALNNVISLGGALNSFVINPGYIVTAYIGPMVNTISQMLGKLQMQLIETNDQASEILGSPLYIGAEPGGSKMWNYMVRAMQASSSAHISPPSGDVYDYFDKFRERFDTFNQQKYQGEMKSYKANNYQGEKPLSPDEIPTESSWIIFSEVNPKQFPRWLYYNRDMVWTVLYGSRDPSKAKLIEK</sequence>
<dbReference type="AlphaFoldDB" id="B7K6W9"/>
<dbReference type="Proteomes" id="UP000002384">
    <property type="component" value="Chromosome"/>
</dbReference>